<sequence length="77" mass="8842">IKSFQRGKELTLASLYPQNNFTLNPVGSRFSFPALFHFVLSQWIEDEDARRTLARSAADGEQREGKKKENRDTKALN</sequence>
<feature type="compositionally biased region" description="Basic and acidic residues" evidence="1">
    <location>
        <begin position="58"/>
        <end position="77"/>
    </location>
</feature>
<dbReference type="EMBL" id="KQ976441">
    <property type="protein sequence ID" value="KYM86409.1"/>
    <property type="molecule type" value="Genomic_DNA"/>
</dbReference>
<name>A0A195BL81_9HYME</name>
<evidence type="ECO:0000313" key="2">
    <source>
        <dbReference type="EMBL" id="KYM86409.1"/>
    </source>
</evidence>
<dbReference type="AlphaFoldDB" id="A0A195BL81"/>
<organism evidence="2 3">
    <name type="scientific">Atta colombica</name>
    <dbReference type="NCBI Taxonomy" id="520822"/>
    <lineage>
        <taxon>Eukaryota</taxon>
        <taxon>Metazoa</taxon>
        <taxon>Ecdysozoa</taxon>
        <taxon>Arthropoda</taxon>
        <taxon>Hexapoda</taxon>
        <taxon>Insecta</taxon>
        <taxon>Pterygota</taxon>
        <taxon>Neoptera</taxon>
        <taxon>Endopterygota</taxon>
        <taxon>Hymenoptera</taxon>
        <taxon>Apocrita</taxon>
        <taxon>Aculeata</taxon>
        <taxon>Formicoidea</taxon>
        <taxon>Formicidae</taxon>
        <taxon>Myrmicinae</taxon>
        <taxon>Atta</taxon>
    </lineage>
</organism>
<reference evidence="2 3" key="1">
    <citation type="submission" date="2015-09" db="EMBL/GenBank/DDBJ databases">
        <title>Atta colombica WGS genome.</title>
        <authorList>
            <person name="Nygaard S."/>
            <person name="Hu H."/>
            <person name="Boomsma J."/>
            <person name="Zhang G."/>
        </authorList>
    </citation>
    <scope>NUCLEOTIDE SEQUENCE [LARGE SCALE GENOMIC DNA]</scope>
    <source>
        <strain evidence="2">Treedump-2</strain>
        <tissue evidence="2">Whole body</tissue>
    </source>
</reference>
<feature type="region of interest" description="Disordered" evidence="1">
    <location>
        <begin position="53"/>
        <end position="77"/>
    </location>
</feature>
<protein>
    <submittedName>
        <fullName evidence="2">Uncharacterized protein</fullName>
    </submittedName>
</protein>
<evidence type="ECO:0000313" key="3">
    <source>
        <dbReference type="Proteomes" id="UP000078540"/>
    </source>
</evidence>
<keyword evidence="3" id="KW-1185">Reference proteome</keyword>
<gene>
    <name evidence="2" type="ORF">ALC53_04109</name>
</gene>
<feature type="non-terminal residue" evidence="2">
    <location>
        <position position="1"/>
    </location>
</feature>
<evidence type="ECO:0000256" key="1">
    <source>
        <dbReference type="SAM" id="MobiDB-lite"/>
    </source>
</evidence>
<accession>A0A195BL81</accession>
<proteinExistence type="predicted"/>
<dbReference type="Proteomes" id="UP000078540">
    <property type="component" value="Unassembled WGS sequence"/>
</dbReference>